<gene>
    <name evidence="1" type="ORF">BDR25DRAFT_366515</name>
</gene>
<organism evidence="1 2">
    <name type="scientific">Lindgomyces ingoldianus</name>
    <dbReference type="NCBI Taxonomy" id="673940"/>
    <lineage>
        <taxon>Eukaryota</taxon>
        <taxon>Fungi</taxon>
        <taxon>Dikarya</taxon>
        <taxon>Ascomycota</taxon>
        <taxon>Pezizomycotina</taxon>
        <taxon>Dothideomycetes</taxon>
        <taxon>Pleosporomycetidae</taxon>
        <taxon>Pleosporales</taxon>
        <taxon>Lindgomycetaceae</taxon>
        <taxon>Lindgomyces</taxon>
    </lineage>
</organism>
<reference evidence="1" key="1">
    <citation type="journal article" date="2020" name="Stud. Mycol.">
        <title>101 Dothideomycetes genomes: a test case for predicting lifestyles and emergence of pathogens.</title>
        <authorList>
            <person name="Haridas S."/>
            <person name="Albert R."/>
            <person name="Binder M."/>
            <person name="Bloem J."/>
            <person name="Labutti K."/>
            <person name="Salamov A."/>
            <person name="Andreopoulos B."/>
            <person name="Baker S."/>
            <person name="Barry K."/>
            <person name="Bills G."/>
            <person name="Bluhm B."/>
            <person name="Cannon C."/>
            <person name="Castanera R."/>
            <person name="Culley D."/>
            <person name="Daum C."/>
            <person name="Ezra D."/>
            <person name="Gonzalez J."/>
            <person name="Henrissat B."/>
            <person name="Kuo A."/>
            <person name="Liang C."/>
            <person name="Lipzen A."/>
            <person name="Lutzoni F."/>
            <person name="Magnuson J."/>
            <person name="Mondo S."/>
            <person name="Nolan M."/>
            <person name="Ohm R."/>
            <person name="Pangilinan J."/>
            <person name="Park H.-J."/>
            <person name="Ramirez L."/>
            <person name="Alfaro M."/>
            <person name="Sun H."/>
            <person name="Tritt A."/>
            <person name="Yoshinaga Y."/>
            <person name="Zwiers L.-H."/>
            <person name="Turgeon B."/>
            <person name="Goodwin S."/>
            <person name="Spatafora J."/>
            <person name="Crous P."/>
            <person name="Grigoriev I."/>
        </authorList>
    </citation>
    <scope>NUCLEOTIDE SEQUENCE</scope>
    <source>
        <strain evidence="1">ATCC 200398</strain>
    </source>
</reference>
<proteinExistence type="predicted"/>
<dbReference type="Proteomes" id="UP000799755">
    <property type="component" value="Unassembled WGS sequence"/>
</dbReference>
<keyword evidence="2" id="KW-1185">Reference proteome</keyword>
<sequence length="481" mass="54678">MNMSDIGDTSISDQLLKNGDPNNINVMPPASSGYNLRHSSQDNILGRTCSSPKLEKVEPVQKARKKPGPKPGSKSYKNTPIKKNDLEAKKGVIREIEKFWGTNFIRQYVPKVRRPLVKRPPGPKRKDTQRYPQNDPKYWQPAVLKAVLMVAQKCGDKIRLRRLMNEAVEYRIKHTGNLKPQLVTTDFDVIEDVIEKGWTIPQSFSVRYKHLTGGRSFDLEEEGDGQDQELVDASDDAEDAEKIEDGDSFNDDDSIGFHELSAFQPNLQQMQALGQQPLPQLQYQPTQYINPYGRAHLQGNYQVTPPQSFNTSSERRRSSSHRDHTTPHQYHQPQQHQQQHQEYPYTLQPQNGLSSSSSPPSPSSSTRSMSRLQVQSSPYELPSSPLLLVQHPPGKLDIKPEFRSSSLSQDHVNQKFPTPDTYIKTGIPPIQNTYSNGKMGFGEPVDDDDEFLKAQLEVAEAKEKRAELKLQVLERKRMKNM</sequence>
<accession>A0ACB6R2G1</accession>
<name>A0ACB6R2G1_9PLEO</name>
<dbReference type="EMBL" id="MU003502">
    <property type="protein sequence ID" value="KAF2472522.1"/>
    <property type="molecule type" value="Genomic_DNA"/>
</dbReference>
<protein>
    <submittedName>
        <fullName evidence="1">Uncharacterized protein</fullName>
    </submittedName>
</protein>
<evidence type="ECO:0000313" key="1">
    <source>
        <dbReference type="EMBL" id="KAF2472522.1"/>
    </source>
</evidence>
<comment type="caution">
    <text evidence="1">The sequence shown here is derived from an EMBL/GenBank/DDBJ whole genome shotgun (WGS) entry which is preliminary data.</text>
</comment>
<evidence type="ECO:0000313" key="2">
    <source>
        <dbReference type="Proteomes" id="UP000799755"/>
    </source>
</evidence>